<evidence type="ECO:0000256" key="3">
    <source>
        <dbReference type="ARBA" id="ARBA00022777"/>
    </source>
</evidence>
<evidence type="ECO:0000313" key="6">
    <source>
        <dbReference type="Proteomes" id="UP000738431"/>
    </source>
</evidence>
<evidence type="ECO:0000313" key="5">
    <source>
        <dbReference type="EMBL" id="WRQ86921.1"/>
    </source>
</evidence>
<dbReference type="RefSeq" id="WP_324726026.1">
    <property type="nucleotide sequence ID" value="NZ_CP139781.1"/>
</dbReference>
<sequence length="388" mass="43509">MGEPDGVAWWLALGLASTGLKPEWADAVHDRYGYCEGLPFFLTDLRPQGYLGRAAIHQLPEGTSFPSDIRLWSDDHVISYLVRFGEDLPGNLVLGDETSSMAMFGASGLGIRYSERETAYPRMADAAVAGNFFGSSVEGEQPKFTTWLRDDADREAEAVIVKFTDRLSTPTGRRWADLLAAEQAARLVVSETALADAEFPYSELFDFGDRRFYQIARFDRIGRSGRRGLVSLRALHDAGLTGGETNDWVEAVEGLARRGWVSPADLRVVRLRAAFGNLIGNTDMHFGNLAFYLEDRLPLRLAPLFDMVPMLWAPRPGESEPLPEFRPKLPTPRHLDVWSEAAELAERFWERITREAFVSVRRLSVTPAFRAVAANALRTIRDMKRRLT</sequence>
<dbReference type="InterPro" id="IPR012893">
    <property type="entry name" value="HipA-like_C"/>
</dbReference>
<reference evidence="5 6" key="1">
    <citation type="submission" date="2021-08" db="EMBL/GenBank/DDBJ databases">
        <authorList>
            <person name="Zhang D."/>
            <person name="Zhang A."/>
            <person name="Wang L."/>
        </authorList>
    </citation>
    <scope>NUCLEOTIDE SEQUENCE [LARGE SCALE GENOMIC DNA]</scope>
    <source>
        <strain evidence="5 6">WL0086</strain>
    </source>
</reference>
<feature type="domain" description="HipA-like C-terminal" evidence="4">
    <location>
        <begin position="135"/>
        <end position="316"/>
    </location>
</feature>
<dbReference type="Pfam" id="PF07804">
    <property type="entry name" value="HipA_C"/>
    <property type="match status" value="1"/>
</dbReference>
<dbReference type="Proteomes" id="UP000738431">
    <property type="component" value="Chromosome"/>
</dbReference>
<evidence type="ECO:0000259" key="4">
    <source>
        <dbReference type="Pfam" id="PF07804"/>
    </source>
</evidence>
<organism evidence="5 6">
    <name type="scientific">Actomonas aquatica</name>
    <dbReference type="NCBI Taxonomy" id="2866162"/>
    <lineage>
        <taxon>Bacteria</taxon>
        <taxon>Pseudomonadati</taxon>
        <taxon>Verrucomicrobiota</taxon>
        <taxon>Opitutia</taxon>
        <taxon>Opitutales</taxon>
        <taxon>Opitutaceae</taxon>
        <taxon>Actomonas</taxon>
    </lineage>
</organism>
<keyword evidence="2" id="KW-0808">Transferase</keyword>
<evidence type="ECO:0000256" key="2">
    <source>
        <dbReference type="ARBA" id="ARBA00022679"/>
    </source>
</evidence>
<dbReference type="PANTHER" id="PTHR37419">
    <property type="entry name" value="SERINE/THREONINE-PROTEIN KINASE TOXIN HIPA"/>
    <property type="match status" value="1"/>
</dbReference>
<keyword evidence="3" id="KW-0418">Kinase</keyword>
<dbReference type="InterPro" id="IPR052028">
    <property type="entry name" value="HipA_Ser/Thr_kinase"/>
</dbReference>
<comment type="similarity">
    <text evidence="1">Belongs to the HipA Ser/Thr kinase family.</text>
</comment>
<evidence type="ECO:0000256" key="1">
    <source>
        <dbReference type="ARBA" id="ARBA00010164"/>
    </source>
</evidence>
<proteinExistence type="inferred from homology"/>
<dbReference type="EMBL" id="CP139781">
    <property type="protein sequence ID" value="WRQ86921.1"/>
    <property type="molecule type" value="Genomic_DNA"/>
</dbReference>
<gene>
    <name evidence="5" type="ORF">K1X11_019075</name>
</gene>
<accession>A0ABZ1C5B6</accession>
<dbReference type="PANTHER" id="PTHR37419:SF8">
    <property type="entry name" value="TOXIN YJJJ"/>
    <property type="match status" value="1"/>
</dbReference>
<protein>
    <submittedName>
        <fullName evidence="5">HipA domain-containing protein</fullName>
    </submittedName>
</protein>
<reference evidence="5 6" key="2">
    <citation type="submission" date="2023-12" db="EMBL/GenBank/DDBJ databases">
        <title>Description of an unclassified Opitutus bacterium of Verrucomicrobiota.</title>
        <authorList>
            <person name="Zhang D.-F."/>
        </authorList>
    </citation>
    <scope>NUCLEOTIDE SEQUENCE [LARGE SCALE GENOMIC DNA]</scope>
    <source>
        <strain evidence="5 6">WL0086</strain>
    </source>
</reference>
<name>A0ABZ1C5B6_9BACT</name>
<keyword evidence="6" id="KW-1185">Reference proteome</keyword>